<keyword evidence="6" id="KW-0119">Carbohydrate metabolism</keyword>
<dbReference type="GO" id="GO:0005524">
    <property type="term" value="F:ATP binding"/>
    <property type="evidence" value="ECO:0007669"/>
    <property type="project" value="UniProtKB-KW"/>
</dbReference>
<dbReference type="InterPro" id="IPR037051">
    <property type="entry name" value="4-carb_acid_sugar_kinase_N_sf"/>
</dbReference>
<feature type="domain" description="Four-carbon acid sugar kinase nucleotide binding" evidence="9">
    <location>
        <begin position="244"/>
        <end position="408"/>
    </location>
</feature>
<feature type="compositionally biased region" description="Low complexity" evidence="7">
    <location>
        <begin position="427"/>
        <end position="437"/>
    </location>
</feature>
<evidence type="ECO:0000259" key="9">
    <source>
        <dbReference type="Pfam" id="PF17042"/>
    </source>
</evidence>
<evidence type="ECO:0000256" key="2">
    <source>
        <dbReference type="ARBA" id="ARBA00022679"/>
    </source>
</evidence>
<dbReference type="Gene3D" id="3.40.980.20">
    <property type="entry name" value="Four-carbon acid sugar kinase, nucleotide binding domain"/>
    <property type="match status" value="1"/>
</dbReference>
<comment type="caution">
    <text evidence="10">The sequence shown here is derived from an EMBL/GenBank/DDBJ whole genome shotgun (WGS) entry which is preliminary data.</text>
</comment>
<name>A0A921ISS9_9ACTN</name>
<keyword evidence="4 10" id="KW-0418">Kinase</keyword>
<sequence length="454" mass="47545">MEILLIADDLTGTLDGAAALVGAGVDVCTRIDFQNGAGLPTTNAAVLAVNADTRHVAPAVARERVARIVAAGRAAGARVIMKKTDSALRGNIGSELAGVLDSVPGAGPIRFMPAFPAMKRVTKGGIQYIEGVPVNESVFGRDPFEPVTRSSVREIIASQVSELSVSCRSMDKALEEDAGSADVIVYDAESDEEMSRCCREALDGASPVLLAGCAGLAQALASVLGELGHLSATRYPGRGPGNLLVFCGSVNEVSTSQCAYARETGNPSFSLPDESKFYPEWVESDAFKAFESQIAESWRTNALTVIESGARFDPNVLPGVHYTGTTEDLRCLVSRNLGRILKHLAHGSCLVFVMGGDVFLSFLEEMGVTSISLVAEVATGVVMSEFMYEGSPVRVISKSGGFGEPDLFVSLACRLAQGSAPARNTASSSVSSSPVSSQKPKKEEVLIACSSPIA</sequence>
<feature type="region of interest" description="Disordered" evidence="7">
    <location>
        <begin position="422"/>
        <end position="444"/>
    </location>
</feature>
<dbReference type="InterPro" id="IPR042213">
    <property type="entry name" value="NBD_C_sf"/>
</dbReference>
<evidence type="ECO:0000256" key="1">
    <source>
        <dbReference type="ARBA" id="ARBA00005715"/>
    </source>
</evidence>
<keyword evidence="5" id="KW-0067">ATP-binding</keyword>
<keyword evidence="3" id="KW-0547">Nucleotide-binding</keyword>
<dbReference type="Proteomes" id="UP000753256">
    <property type="component" value="Unassembled WGS sequence"/>
</dbReference>
<feature type="domain" description="Four-carbon acid sugar kinase N-terminal" evidence="8">
    <location>
        <begin position="3"/>
        <end position="220"/>
    </location>
</feature>
<accession>A0A921ISS9</accession>
<dbReference type="Gene3D" id="3.40.50.10840">
    <property type="entry name" value="Putative sugar-binding, N-terminal domain"/>
    <property type="match status" value="1"/>
</dbReference>
<dbReference type="AlphaFoldDB" id="A0A921ISS9"/>
<evidence type="ECO:0000313" key="11">
    <source>
        <dbReference type="Proteomes" id="UP000753256"/>
    </source>
</evidence>
<organism evidence="10 11">
    <name type="scientific">Enorma phocaeensis</name>
    <dbReference type="NCBI Taxonomy" id="1871019"/>
    <lineage>
        <taxon>Bacteria</taxon>
        <taxon>Bacillati</taxon>
        <taxon>Actinomycetota</taxon>
        <taxon>Coriobacteriia</taxon>
        <taxon>Coriobacteriales</taxon>
        <taxon>Coriobacteriaceae</taxon>
        <taxon>Enorma</taxon>
    </lineage>
</organism>
<comment type="similarity">
    <text evidence="1">Belongs to the four-carbon acid sugar kinase family.</text>
</comment>
<evidence type="ECO:0000313" key="10">
    <source>
        <dbReference type="EMBL" id="HJG36876.1"/>
    </source>
</evidence>
<dbReference type="RefSeq" id="WP_273189297.1">
    <property type="nucleotide sequence ID" value="NZ_DYUZ01000014.1"/>
</dbReference>
<dbReference type="InterPro" id="IPR031475">
    <property type="entry name" value="NBD_C"/>
</dbReference>
<keyword evidence="2" id="KW-0808">Transferase</keyword>
<evidence type="ECO:0000256" key="7">
    <source>
        <dbReference type="SAM" id="MobiDB-lite"/>
    </source>
</evidence>
<protein>
    <submittedName>
        <fullName evidence="10">Four-carbon acid sugar kinase family protein</fullName>
    </submittedName>
</protein>
<dbReference type="GO" id="GO:0016301">
    <property type="term" value="F:kinase activity"/>
    <property type="evidence" value="ECO:0007669"/>
    <property type="project" value="UniProtKB-KW"/>
</dbReference>
<reference evidence="10" key="2">
    <citation type="submission" date="2021-09" db="EMBL/GenBank/DDBJ databases">
        <authorList>
            <person name="Gilroy R."/>
        </authorList>
    </citation>
    <scope>NUCLEOTIDE SEQUENCE</scope>
    <source>
        <strain evidence="10">ChiHjej13B12-9602</strain>
    </source>
</reference>
<gene>
    <name evidence="10" type="ORF">K8V70_03290</name>
</gene>
<dbReference type="EMBL" id="DYUZ01000014">
    <property type="protein sequence ID" value="HJG36876.1"/>
    <property type="molecule type" value="Genomic_DNA"/>
</dbReference>
<evidence type="ECO:0000256" key="3">
    <source>
        <dbReference type="ARBA" id="ARBA00022741"/>
    </source>
</evidence>
<evidence type="ECO:0000256" key="6">
    <source>
        <dbReference type="ARBA" id="ARBA00023277"/>
    </source>
</evidence>
<proteinExistence type="inferred from homology"/>
<dbReference type="SUPFAM" id="SSF142764">
    <property type="entry name" value="YgbK-like"/>
    <property type="match status" value="1"/>
</dbReference>
<dbReference type="Pfam" id="PF17042">
    <property type="entry name" value="NBD_C"/>
    <property type="match status" value="1"/>
</dbReference>
<dbReference type="InterPro" id="IPR010737">
    <property type="entry name" value="4-carb_acid_sugar_kinase_N"/>
</dbReference>
<reference evidence="10" key="1">
    <citation type="journal article" date="2021" name="PeerJ">
        <title>Extensive microbial diversity within the chicken gut microbiome revealed by metagenomics and culture.</title>
        <authorList>
            <person name="Gilroy R."/>
            <person name="Ravi A."/>
            <person name="Getino M."/>
            <person name="Pursley I."/>
            <person name="Horton D.L."/>
            <person name="Alikhan N.F."/>
            <person name="Baker D."/>
            <person name="Gharbi K."/>
            <person name="Hall N."/>
            <person name="Watson M."/>
            <person name="Adriaenssens E.M."/>
            <person name="Foster-Nyarko E."/>
            <person name="Jarju S."/>
            <person name="Secka A."/>
            <person name="Antonio M."/>
            <person name="Oren A."/>
            <person name="Chaudhuri R.R."/>
            <person name="La Ragione R."/>
            <person name="Hildebrand F."/>
            <person name="Pallen M.J."/>
        </authorList>
    </citation>
    <scope>NUCLEOTIDE SEQUENCE</scope>
    <source>
        <strain evidence="10">ChiHjej13B12-9602</strain>
    </source>
</reference>
<evidence type="ECO:0000256" key="4">
    <source>
        <dbReference type="ARBA" id="ARBA00022777"/>
    </source>
</evidence>
<evidence type="ECO:0000256" key="5">
    <source>
        <dbReference type="ARBA" id="ARBA00022840"/>
    </source>
</evidence>
<evidence type="ECO:0000259" key="8">
    <source>
        <dbReference type="Pfam" id="PF07005"/>
    </source>
</evidence>
<dbReference type="Pfam" id="PF07005">
    <property type="entry name" value="SBD_N"/>
    <property type="match status" value="1"/>
</dbReference>